<feature type="transmembrane region" description="Helical" evidence="2">
    <location>
        <begin position="178"/>
        <end position="208"/>
    </location>
</feature>
<keyword evidence="2" id="KW-0472">Membrane</keyword>
<dbReference type="Proteomes" id="UP000231960">
    <property type="component" value="Unassembled WGS sequence"/>
</dbReference>
<dbReference type="PANTHER" id="PTHR16214:SF3">
    <property type="entry name" value="TRANSMEMBRANE PROTEIN 260"/>
    <property type="match status" value="1"/>
</dbReference>
<evidence type="ECO:0008006" key="5">
    <source>
        <dbReference type="Google" id="ProtNLM"/>
    </source>
</evidence>
<dbReference type="InterPro" id="IPR021280">
    <property type="entry name" value="TMEM260-like"/>
</dbReference>
<dbReference type="RefSeq" id="WP_100677567.1">
    <property type="nucleotide sequence ID" value="NZ_NIPO01000001.1"/>
</dbReference>
<feature type="transmembrane region" description="Helical" evidence="2">
    <location>
        <begin position="289"/>
        <end position="310"/>
    </location>
</feature>
<feature type="transmembrane region" description="Helical" evidence="2">
    <location>
        <begin position="575"/>
        <end position="593"/>
    </location>
</feature>
<organism evidence="3 4">
    <name type="scientific">Avrilella dinanensis</name>
    <dbReference type="NCBI Taxonomy" id="2008672"/>
    <lineage>
        <taxon>Bacteria</taxon>
        <taxon>Pseudomonadati</taxon>
        <taxon>Bacteroidota</taxon>
        <taxon>Flavobacteriia</taxon>
        <taxon>Flavobacteriales</taxon>
        <taxon>Flavobacteriaceae</taxon>
        <taxon>Avrilella</taxon>
    </lineage>
</organism>
<feature type="transmembrane region" description="Helical" evidence="2">
    <location>
        <begin position="637"/>
        <end position="655"/>
    </location>
</feature>
<feature type="transmembrane region" description="Helical" evidence="2">
    <location>
        <begin position="250"/>
        <end position="277"/>
    </location>
</feature>
<evidence type="ECO:0000313" key="4">
    <source>
        <dbReference type="Proteomes" id="UP000231960"/>
    </source>
</evidence>
<accession>A0A2M9R574</accession>
<feature type="transmembrane region" description="Helical" evidence="2">
    <location>
        <begin position="76"/>
        <end position="97"/>
    </location>
</feature>
<feature type="transmembrane region" description="Helical" evidence="2">
    <location>
        <begin position="214"/>
        <end position="238"/>
    </location>
</feature>
<dbReference type="Pfam" id="PF11028">
    <property type="entry name" value="TMEM260-like"/>
    <property type="match status" value="1"/>
</dbReference>
<keyword evidence="4" id="KW-1185">Reference proteome</keyword>
<dbReference type="AlphaFoldDB" id="A0A2M9R574"/>
<evidence type="ECO:0000256" key="1">
    <source>
        <dbReference type="SAM" id="Coils"/>
    </source>
</evidence>
<keyword evidence="2" id="KW-0812">Transmembrane</keyword>
<reference evidence="3 4" key="1">
    <citation type="submission" date="2017-06" db="EMBL/GenBank/DDBJ databases">
        <title>Description of Avrilella dinanensis gen. nov. sp. nov.</title>
        <authorList>
            <person name="Leyer C."/>
            <person name="Sassi M."/>
            <person name="Minet J."/>
            <person name="Kayal S."/>
            <person name="Cattoir V."/>
        </authorList>
    </citation>
    <scope>NUCLEOTIDE SEQUENCE [LARGE SCALE GENOMIC DNA]</scope>
    <source>
        <strain evidence="3 4">UR159</strain>
    </source>
</reference>
<feature type="transmembrane region" description="Helical" evidence="2">
    <location>
        <begin position="605"/>
        <end position="625"/>
    </location>
</feature>
<feature type="transmembrane region" description="Helical" evidence="2">
    <location>
        <begin position="118"/>
        <end position="141"/>
    </location>
</feature>
<protein>
    <recommendedName>
        <fullName evidence="5">Glycosyltransferase</fullName>
    </recommendedName>
</protein>
<dbReference type="EMBL" id="NIPO01000001">
    <property type="protein sequence ID" value="PJR04001.1"/>
    <property type="molecule type" value="Genomic_DNA"/>
</dbReference>
<feature type="transmembrane region" description="Helical" evidence="2">
    <location>
        <begin position="12"/>
        <end position="29"/>
    </location>
</feature>
<dbReference type="PANTHER" id="PTHR16214">
    <property type="entry name" value="TRANSMEMBRANE PROTEIN 260"/>
    <property type="match status" value="1"/>
</dbReference>
<dbReference type="OrthoDB" id="9807602at2"/>
<keyword evidence="1" id="KW-0175">Coiled coil</keyword>
<gene>
    <name evidence="3" type="ORF">CDL10_05270</name>
</gene>
<proteinExistence type="predicted"/>
<feature type="coiled-coil region" evidence="1">
    <location>
        <begin position="1071"/>
        <end position="1099"/>
    </location>
</feature>
<sequence>MQTINFKKWNNILGWVAFAVALITYTLTVEPTLSFWDAGEYIATSTKLQVGHPPGAPLYQMLGAFFSMFAGSSENIAFAVNMVAAVSSAFAILFMFWSSTNILTKVVKSYKEINKNTACAILGSAFIGALTFAFSDTFWFSAVEAEVYATATMMIALLLWLGLRWVDDIDEARGNKWLLVIALVIGMSFGVHFMALLTIPSIGFLYYFKKYPQVTIINFIVANVVVVAILFFAFMFMLPWTMQFFGKFEIFAVNSLGLPFNSGTILAFVFIVAFFIFGLRYTRQKEKHAANTVILSMLFVFIGFSCWLMLPIRANSDITINENKPSDAAELLAYYNREQYGSRSLFYDTYFTTAYRQELDKNQPYVDELPNYERDTVSGKYEIVNQYKNAEQNVSSELKGFLPRMWSIDGSHPLNYMIYTEPLDFKIKSKFAGDQQLQQLAYDLKSMLKSGEISLQRYHAEFLQNPEFSEYFEIQNPTFGNNMKFMFEYQFGYMYWRYLMWNFSGRQNDIQGNNDRMNGNWVTGITPLDEIRLGSQKNLPSDVLNNKGRNHYYMLPFILGLIGIIFHYRRDKKTFYVLLALFLFTSFALKIFLNERPFEPRERDYAVVASFMIYAIWVGYGVFSVYDELSKRLNAKIALPVVLVLGMFASPILMAKENWDDHDRSEKYTALATAKAYLDSCEPNAIIFTIGDNDTFPLWYLQEVEGYRTDVRVVCTALLQADWYIDQMKVKAYESDPLKIRFNHKQYNGKKLYQAFVVPAIEERIELNSLLDYIASDDPRTKFQTENLQEFVRIPTNKVRITVDKEQVMKNQVVSDKYHDDIVPYIDFDMNTSYLYRMRIIMMDIIANNNWERPIYFTGGAISDEDFLWMKDYLQLTGYAYQLVPVKTPVDKSDPNPLNMGGIDTDKMYRTVMSWDWGNYGSENIYHDPETRKNSLFFRIYLGRLSEQLIAEGQQKKAKDVIDTALANFPIDYYGNYETVEPFAEMYYVLGEKQKADEVITRLTTKYDEQLYFYQSMKPDEQNEYGYEVLANLHRMENLILMAKEYDSTITSPIEEKLKGYRNYFVRFLRAAGVDDESLKAQEQMEREKQEQMDSLIEADGLKEDVFRQM</sequence>
<dbReference type="InterPro" id="IPR052724">
    <property type="entry name" value="GT117_domain-containing"/>
</dbReference>
<comment type="caution">
    <text evidence="3">The sequence shown here is derived from an EMBL/GenBank/DDBJ whole genome shotgun (WGS) entry which is preliminary data.</text>
</comment>
<name>A0A2M9R574_9FLAO</name>
<keyword evidence="2" id="KW-1133">Transmembrane helix</keyword>
<feature type="transmembrane region" description="Helical" evidence="2">
    <location>
        <begin position="147"/>
        <end position="166"/>
    </location>
</feature>
<evidence type="ECO:0000256" key="2">
    <source>
        <dbReference type="SAM" id="Phobius"/>
    </source>
</evidence>
<evidence type="ECO:0000313" key="3">
    <source>
        <dbReference type="EMBL" id="PJR04001.1"/>
    </source>
</evidence>